<dbReference type="RefSeq" id="WP_145415745.1">
    <property type="nucleotide sequence ID" value="NZ_CP036526.1"/>
</dbReference>
<keyword evidence="3" id="KW-1185">Reference proteome</keyword>
<feature type="region of interest" description="Disordered" evidence="1">
    <location>
        <begin position="22"/>
        <end position="41"/>
    </location>
</feature>
<dbReference type="Pfam" id="PF00300">
    <property type="entry name" value="His_Phos_1"/>
    <property type="match status" value="1"/>
</dbReference>
<reference evidence="2 3" key="1">
    <citation type="submission" date="2019-02" db="EMBL/GenBank/DDBJ databases">
        <title>Deep-cultivation of Planctomycetes and their phenomic and genomic characterization uncovers novel biology.</title>
        <authorList>
            <person name="Wiegand S."/>
            <person name="Jogler M."/>
            <person name="Boedeker C."/>
            <person name="Pinto D."/>
            <person name="Vollmers J."/>
            <person name="Rivas-Marin E."/>
            <person name="Kohn T."/>
            <person name="Peeters S.H."/>
            <person name="Heuer A."/>
            <person name="Rast P."/>
            <person name="Oberbeckmann S."/>
            <person name="Bunk B."/>
            <person name="Jeske O."/>
            <person name="Meyerdierks A."/>
            <person name="Storesund J.E."/>
            <person name="Kallscheuer N."/>
            <person name="Luecker S."/>
            <person name="Lage O.M."/>
            <person name="Pohl T."/>
            <person name="Merkel B.J."/>
            <person name="Hornburger P."/>
            <person name="Mueller R.-W."/>
            <person name="Bruemmer F."/>
            <person name="Labrenz M."/>
            <person name="Spormann A.M."/>
            <person name="Op den Camp H."/>
            <person name="Overmann J."/>
            <person name="Amann R."/>
            <person name="Jetten M.S.M."/>
            <person name="Mascher T."/>
            <person name="Medema M.H."/>
            <person name="Devos D.P."/>
            <person name="Kaster A.-K."/>
            <person name="Ovreas L."/>
            <person name="Rohde M."/>
            <person name="Galperin M.Y."/>
            <person name="Jogler C."/>
        </authorList>
    </citation>
    <scope>NUCLEOTIDE SEQUENCE [LARGE SCALE GENOMIC DNA]</scope>
    <source>
        <strain evidence="2 3">K23_9</strain>
    </source>
</reference>
<dbReference type="InterPro" id="IPR013078">
    <property type="entry name" value="His_Pase_superF_clade-1"/>
</dbReference>
<dbReference type="InterPro" id="IPR029033">
    <property type="entry name" value="His_PPase_superfam"/>
</dbReference>
<dbReference type="PANTHER" id="PTHR47623:SF1">
    <property type="entry name" value="OS09G0287300 PROTEIN"/>
    <property type="match status" value="1"/>
</dbReference>
<dbReference type="AlphaFoldDB" id="A0A517NLZ2"/>
<dbReference type="OrthoDB" id="9781415at2"/>
<organism evidence="2 3">
    <name type="scientific">Stieleria marina</name>
    <dbReference type="NCBI Taxonomy" id="1930275"/>
    <lineage>
        <taxon>Bacteria</taxon>
        <taxon>Pseudomonadati</taxon>
        <taxon>Planctomycetota</taxon>
        <taxon>Planctomycetia</taxon>
        <taxon>Pirellulales</taxon>
        <taxon>Pirellulaceae</taxon>
        <taxon>Stieleria</taxon>
    </lineage>
</organism>
<dbReference type="SMART" id="SM00855">
    <property type="entry name" value="PGAM"/>
    <property type="match status" value="1"/>
</dbReference>
<evidence type="ECO:0000256" key="1">
    <source>
        <dbReference type="SAM" id="MobiDB-lite"/>
    </source>
</evidence>
<protein>
    <submittedName>
        <fullName evidence="2">Phosphohistidine phosphatase</fullName>
    </submittedName>
</protein>
<sequence>MPRPDNAEFSLKLILMRHAKSDWSDGSMSDHDRPLNQRGQRDTPRMAIWLAEQDCVPEGVLCSTAQRTRQTVQLLGDSWENDLPVSFCDSLYLGSPESIFQTICSEGGDAACLLVVAHNPGMSQLASAMANQALEMPTASVAVFEVDVESWQLFGADTSLQLVQFMRPKSL</sequence>
<dbReference type="CDD" id="cd07067">
    <property type="entry name" value="HP_PGM_like"/>
    <property type="match status" value="1"/>
</dbReference>
<dbReference type="PANTHER" id="PTHR47623">
    <property type="entry name" value="OS09G0287300 PROTEIN"/>
    <property type="match status" value="1"/>
</dbReference>
<dbReference type="Gene3D" id="3.40.50.1240">
    <property type="entry name" value="Phosphoglycerate mutase-like"/>
    <property type="match status" value="1"/>
</dbReference>
<dbReference type="EMBL" id="CP036526">
    <property type="protein sequence ID" value="QDT08152.1"/>
    <property type="molecule type" value="Genomic_DNA"/>
</dbReference>
<evidence type="ECO:0000313" key="3">
    <source>
        <dbReference type="Proteomes" id="UP000319817"/>
    </source>
</evidence>
<proteinExistence type="predicted"/>
<evidence type="ECO:0000313" key="2">
    <source>
        <dbReference type="EMBL" id="QDT08152.1"/>
    </source>
</evidence>
<name>A0A517NLZ2_9BACT</name>
<gene>
    <name evidence="2" type="ORF">K239x_00840</name>
</gene>
<dbReference type="Proteomes" id="UP000319817">
    <property type="component" value="Chromosome"/>
</dbReference>
<accession>A0A517NLZ2</accession>
<dbReference type="SUPFAM" id="SSF53254">
    <property type="entry name" value="Phosphoglycerate mutase-like"/>
    <property type="match status" value="1"/>
</dbReference>